<dbReference type="PANTHER" id="PTHR23521:SF3">
    <property type="entry name" value="MFS TRANSPORTER"/>
    <property type="match status" value="1"/>
</dbReference>
<reference evidence="6" key="1">
    <citation type="journal article" date="2019" name="Int. J. Syst. Evol. Microbiol.">
        <title>The Global Catalogue of Microorganisms (GCM) 10K type strain sequencing project: providing services to taxonomists for standard genome sequencing and annotation.</title>
        <authorList>
            <consortium name="The Broad Institute Genomics Platform"/>
            <consortium name="The Broad Institute Genome Sequencing Center for Infectious Disease"/>
            <person name="Wu L."/>
            <person name="Ma J."/>
        </authorList>
    </citation>
    <scope>NUCLEOTIDE SEQUENCE [LARGE SCALE GENOMIC DNA]</scope>
    <source>
        <strain evidence="6">CCUG 53903</strain>
    </source>
</reference>
<dbReference type="PANTHER" id="PTHR23521">
    <property type="entry name" value="TRANSPORTER MFS SUPERFAMILY"/>
    <property type="match status" value="1"/>
</dbReference>
<sequence length="411" mass="42980">MNTSGHPLDPKAHRWRLGGLAVVVLAQCLGTSLWFSPAGAAVGLMARWQLDGPGFAWLLAATQLGFIGGSLLLAITGAADRWPASKVFAASCVLGALANASVVMSQMGVATAWWVRVLVGVSLAGIYPLGMKLVVQWVGGKPALALAWLVAMLTLGTAMPHALRAFGVSWPWEHVLVGASLFALVGGLAVAAVGDGRFRPPAANALRLSTLDLRTLAKRPALRASAGGYFGHMWELYAFWAVVPLLCAPLLTRPDVAQVATGWWSWLPAVVIGAGALGCLLGGYIARAVGSAPVAFVALLSSGLVGLVYPFVPHSMVGLKLCLLLAWGILVVADSPQFSALSSQAAPPRLLGMTLVLQNGLGFLISVVSIVLLGALMDRWGERALWLLVPGPLWGAWAMRSLVWPTGRSTG</sequence>
<feature type="transmembrane region" description="Helical" evidence="4">
    <location>
        <begin position="318"/>
        <end position="338"/>
    </location>
</feature>
<evidence type="ECO:0000313" key="5">
    <source>
        <dbReference type="EMBL" id="MFC7458917.1"/>
    </source>
</evidence>
<accession>A0ABW2S7L0</accession>
<protein>
    <submittedName>
        <fullName evidence="5">MFS transporter</fullName>
    </submittedName>
</protein>
<name>A0ABW2S7L0_9BURK</name>
<keyword evidence="6" id="KW-1185">Reference proteome</keyword>
<comment type="caution">
    <text evidence="5">The sequence shown here is derived from an EMBL/GenBank/DDBJ whole genome shotgun (WGS) entry which is preliminary data.</text>
</comment>
<gene>
    <name evidence="5" type="ORF">ACFQU0_00550</name>
</gene>
<feature type="transmembrane region" description="Helical" evidence="4">
    <location>
        <begin position="292"/>
        <end position="312"/>
    </location>
</feature>
<dbReference type="Pfam" id="PF07690">
    <property type="entry name" value="MFS_1"/>
    <property type="match status" value="1"/>
</dbReference>
<feature type="transmembrane region" description="Helical" evidence="4">
    <location>
        <begin position="55"/>
        <end position="75"/>
    </location>
</feature>
<evidence type="ECO:0000256" key="1">
    <source>
        <dbReference type="ARBA" id="ARBA00022692"/>
    </source>
</evidence>
<evidence type="ECO:0000256" key="2">
    <source>
        <dbReference type="ARBA" id="ARBA00022989"/>
    </source>
</evidence>
<dbReference type="InterPro" id="IPR011701">
    <property type="entry name" value="MFS"/>
</dbReference>
<proteinExistence type="predicted"/>
<feature type="transmembrane region" description="Helical" evidence="4">
    <location>
        <begin position="383"/>
        <end position="403"/>
    </location>
</feature>
<feature type="transmembrane region" description="Helical" evidence="4">
    <location>
        <begin position="350"/>
        <end position="377"/>
    </location>
</feature>
<dbReference type="Gene3D" id="1.20.1250.20">
    <property type="entry name" value="MFS general substrate transporter like domains"/>
    <property type="match status" value="1"/>
</dbReference>
<evidence type="ECO:0000313" key="6">
    <source>
        <dbReference type="Proteomes" id="UP001596457"/>
    </source>
</evidence>
<dbReference type="RefSeq" id="WP_382197814.1">
    <property type="nucleotide sequence ID" value="NZ_JBHTBZ010000003.1"/>
</dbReference>
<keyword evidence="2 4" id="KW-1133">Transmembrane helix</keyword>
<evidence type="ECO:0000256" key="4">
    <source>
        <dbReference type="SAM" id="Phobius"/>
    </source>
</evidence>
<evidence type="ECO:0000256" key="3">
    <source>
        <dbReference type="ARBA" id="ARBA00023136"/>
    </source>
</evidence>
<feature type="transmembrane region" description="Helical" evidence="4">
    <location>
        <begin position="113"/>
        <end position="131"/>
    </location>
</feature>
<feature type="transmembrane region" description="Helical" evidence="4">
    <location>
        <begin position="175"/>
        <end position="194"/>
    </location>
</feature>
<keyword evidence="1 4" id="KW-0812">Transmembrane</keyword>
<feature type="transmembrane region" description="Helical" evidence="4">
    <location>
        <begin position="143"/>
        <end position="163"/>
    </location>
</feature>
<dbReference type="EMBL" id="JBHTBZ010000003">
    <property type="protein sequence ID" value="MFC7458917.1"/>
    <property type="molecule type" value="Genomic_DNA"/>
</dbReference>
<dbReference type="Proteomes" id="UP001596457">
    <property type="component" value="Unassembled WGS sequence"/>
</dbReference>
<dbReference type="InterPro" id="IPR036259">
    <property type="entry name" value="MFS_trans_sf"/>
</dbReference>
<feature type="transmembrane region" description="Helical" evidence="4">
    <location>
        <begin position="229"/>
        <end position="251"/>
    </location>
</feature>
<feature type="transmembrane region" description="Helical" evidence="4">
    <location>
        <begin position="87"/>
        <end position="107"/>
    </location>
</feature>
<feature type="transmembrane region" description="Helical" evidence="4">
    <location>
        <begin position="263"/>
        <end position="285"/>
    </location>
</feature>
<feature type="transmembrane region" description="Helical" evidence="4">
    <location>
        <begin position="17"/>
        <end position="35"/>
    </location>
</feature>
<organism evidence="5 6">
    <name type="scientific">Hydrogenophaga defluvii</name>
    <dbReference type="NCBI Taxonomy" id="249410"/>
    <lineage>
        <taxon>Bacteria</taxon>
        <taxon>Pseudomonadati</taxon>
        <taxon>Pseudomonadota</taxon>
        <taxon>Betaproteobacteria</taxon>
        <taxon>Burkholderiales</taxon>
        <taxon>Comamonadaceae</taxon>
        <taxon>Hydrogenophaga</taxon>
    </lineage>
</organism>
<keyword evidence="3 4" id="KW-0472">Membrane</keyword>
<dbReference type="SUPFAM" id="SSF103473">
    <property type="entry name" value="MFS general substrate transporter"/>
    <property type="match status" value="1"/>
</dbReference>